<keyword evidence="1" id="KW-1133">Transmembrane helix</keyword>
<feature type="transmembrane region" description="Helical" evidence="1">
    <location>
        <begin position="118"/>
        <end position="143"/>
    </location>
</feature>
<feature type="transmembrane region" description="Helical" evidence="1">
    <location>
        <begin position="73"/>
        <end position="98"/>
    </location>
</feature>
<protein>
    <submittedName>
        <fullName evidence="2">Uncharacterized protein</fullName>
    </submittedName>
</protein>
<feature type="transmembrane region" description="Helical" evidence="1">
    <location>
        <begin position="12"/>
        <end position="31"/>
    </location>
</feature>
<name>A0ABY5J594_9BACT</name>
<dbReference type="Proteomes" id="UP001059576">
    <property type="component" value="Chromosome"/>
</dbReference>
<evidence type="ECO:0000313" key="2">
    <source>
        <dbReference type="EMBL" id="UUD37135.1"/>
    </source>
</evidence>
<dbReference type="EMBL" id="CP101808">
    <property type="protein sequence ID" value="UUD37135.1"/>
    <property type="molecule type" value="Genomic_DNA"/>
</dbReference>
<accession>A0ABY5J594</accession>
<sequence>MKNKSTNQVRTLALTVAILSIIVVVSPIAIISSQLKFSLITTIINFTLMIALTAITIVLLVKSKKYSEFFNKYCTMVLIGIIIATISSVIKFTVYMFFQETAFDLLYYDSEKPGVWETILIYMASLAEIAILPSLIVTSIGAFQIAGKTNNIVEIPLENNNDHNDKGTSTN</sequence>
<keyword evidence="1" id="KW-0812">Transmembrane</keyword>
<organism evidence="2 3">
    <name type="scientific">Mycoplasmopsis equigenitalium</name>
    <dbReference type="NCBI Taxonomy" id="114883"/>
    <lineage>
        <taxon>Bacteria</taxon>
        <taxon>Bacillati</taxon>
        <taxon>Mycoplasmatota</taxon>
        <taxon>Mycoplasmoidales</taxon>
        <taxon>Metamycoplasmataceae</taxon>
        <taxon>Mycoplasmopsis</taxon>
    </lineage>
</organism>
<evidence type="ECO:0000313" key="3">
    <source>
        <dbReference type="Proteomes" id="UP001059576"/>
    </source>
</evidence>
<feature type="transmembrane region" description="Helical" evidence="1">
    <location>
        <begin position="37"/>
        <end position="61"/>
    </location>
</feature>
<dbReference type="RefSeq" id="WP_129722186.1">
    <property type="nucleotide sequence ID" value="NZ_CP101808.1"/>
</dbReference>
<proteinExistence type="predicted"/>
<evidence type="ECO:0000256" key="1">
    <source>
        <dbReference type="SAM" id="Phobius"/>
    </source>
</evidence>
<gene>
    <name evidence="2" type="ORF">NPA09_00985</name>
</gene>
<keyword evidence="3" id="KW-1185">Reference proteome</keyword>
<keyword evidence="1" id="KW-0472">Membrane</keyword>
<reference evidence="2" key="1">
    <citation type="submission" date="2022-07" db="EMBL/GenBank/DDBJ databases">
        <title>Complete genome of Mycoplasma equigenitalium type strain T37.</title>
        <authorList>
            <person name="Spergser J."/>
        </authorList>
    </citation>
    <scope>NUCLEOTIDE SEQUENCE</scope>
    <source>
        <strain evidence="2">T37</strain>
    </source>
</reference>